<keyword evidence="2 5" id="KW-0689">Ribosomal protein</keyword>
<dbReference type="FunFam" id="3.30.230.10:FF:000001">
    <property type="entry name" value="30S ribosomal protein S9"/>
    <property type="match status" value="1"/>
</dbReference>
<evidence type="ECO:0000256" key="4">
    <source>
        <dbReference type="ARBA" id="ARBA00035259"/>
    </source>
</evidence>
<organism evidence="8 9">
    <name type="scientific">Candidatus Abawacabacteria bacterium RBG_16_42_10</name>
    <dbReference type="NCBI Taxonomy" id="1817814"/>
    <lineage>
        <taxon>Bacteria</taxon>
        <taxon>Candidatus Abawacaibacteriota</taxon>
    </lineage>
</organism>
<evidence type="ECO:0000256" key="2">
    <source>
        <dbReference type="ARBA" id="ARBA00022980"/>
    </source>
</evidence>
<evidence type="ECO:0000256" key="6">
    <source>
        <dbReference type="RuleBase" id="RU003815"/>
    </source>
</evidence>
<dbReference type="PANTHER" id="PTHR21569">
    <property type="entry name" value="RIBOSOMAL PROTEIN S9"/>
    <property type="match status" value="1"/>
</dbReference>
<dbReference type="EMBL" id="MEWR01000027">
    <property type="protein sequence ID" value="OGC81412.1"/>
    <property type="molecule type" value="Genomic_DNA"/>
</dbReference>
<feature type="compositionally biased region" description="Basic residues" evidence="7">
    <location>
        <begin position="119"/>
        <end position="133"/>
    </location>
</feature>
<feature type="region of interest" description="Disordered" evidence="7">
    <location>
        <begin position="106"/>
        <end position="133"/>
    </location>
</feature>
<name>A0A1F4XI95_9BACT</name>
<dbReference type="Pfam" id="PF00380">
    <property type="entry name" value="Ribosomal_S9"/>
    <property type="match status" value="1"/>
</dbReference>
<reference evidence="8 9" key="1">
    <citation type="journal article" date="2016" name="Nat. Commun.">
        <title>Thousands of microbial genomes shed light on interconnected biogeochemical processes in an aquifer system.</title>
        <authorList>
            <person name="Anantharaman K."/>
            <person name="Brown C.T."/>
            <person name="Hug L.A."/>
            <person name="Sharon I."/>
            <person name="Castelle C.J."/>
            <person name="Probst A.J."/>
            <person name="Thomas B.C."/>
            <person name="Singh A."/>
            <person name="Wilkins M.J."/>
            <person name="Karaoz U."/>
            <person name="Brodie E.L."/>
            <person name="Williams K.H."/>
            <person name="Hubbard S.S."/>
            <person name="Banfield J.F."/>
        </authorList>
    </citation>
    <scope>NUCLEOTIDE SEQUENCE [LARGE SCALE GENOMIC DNA]</scope>
</reference>
<protein>
    <recommendedName>
        <fullName evidence="4 5">Small ribosomal subunit protein uS9</fullName>
    </recommendedName>
</protein>
<dbReference type="GO" id="GO:0006412">
    <property type="term" value="P:translation"/>
    <property type="evidence" value="ECO:0007669"/>
    <property type="project" value="UniProtKB-UniRule"/>
</dbReference>
<dbReference type="InterPro" id="IPR000754">
    <property type="entry name" value="Ribosomal_uS9"/>
</dbReference>
<dbReference type="InterPro" id="IPR020568">
    <property type="entry name" value="Ribosomal_Su5_D2-typ_SF"/>
</dbReference>
<dbReference type="Proteomes" id="UP000177614">
    <property type="component" value="Unassembled WGS sequence"/>
</dbReference>
<accession>A0A1F4XI95</accession>
<dbReference type="InterPro" id="IPR014721">
    <property type="entry name" value="Ribsml_uS5_D2-typ_fold_subgr"/>
</dbReference>
<dbReference type="STRING" id="1817814.A2V81_04115"/>
<dbReference type="HAMAP" id="MF_00532_B">
    <property type="entry name" value="Ribosomal_uS9_B"/>
    <property type="match status" value="1"/>
</dbReference>
<dbReference type="AlphaFoldDB" id="A0A1F4XI95"/>
<evidence type="ECO:0000256" key="5">
    <source>
        <dbReference type="HAMAP-Rule" id="MF_00532"/>
    </source>
</evidence>
<dbReference type="GO" id="GO:0022627">
    <property type="term" value="C:cytosolic small ribosomal subunit"/>
    <property type="evidence" value="ECO:0007669"/>
    <property type="project" value="TreeGrafter"/>
</dbReference>
<keyword evidence="3 5" id="KW-0687">Ribonucleoprotein</keyword>
<proteinExistence type="inferred from homology"/>
<dbReference type="InterPro" id="IPR023035">
    <property type="entry name" value="Ribosomal_uS9_bac/plastid"/>
</dbReference>
<gene>
    <name evidence="5" type="primary">rpsI</name>
    <name evidence="8" type="ORF">A2V81_04115</name>
</gene>
<dbReference type="PANTHER" id="PTHR21569:SF1">
    <property type="entry name" value="SMALL RIBOSOMAL SUBUNIT PROTEIN US9M"/>
    <property type="match status" value="1"/>
</dbReference>
<feature type="compositionally biased region" description="Basic and acidic residues" evidence="7">
    <location>
        <begin position="109"/>
        <end position="118"/>
    </location>
</feature>
<evidence type="ECO:0000256" key="3">
    <source>
        <dbReference type="ARBA" id="ARBA00023274"/>
    </source>
</evidence>
<dbReference type="Gene3D" id="3.30.230.10">
    <property type="match status" value="1"/>
</dbReference>
<dbReference type="PROSITE" id="PS00360">
    <property type="entry name" value="RIBOSOMAL_S9"/>
    <property type="match status" value="1"/>
</dbReference>
<evidence type="ECO:0000313" key="9">
    <source>
        <dbReference type="Proteomes" id="UP000177614"/>
    </source>
</evidence>
<evidence type="ECO:0000256" key="1">
    <source>
        <dbReference type="ARBA" id="ARBA00005251"/>
    </source>
</evidence>
<dbReference type="SUPFAM" id="SSF54211">
    <property type="entry name" value="Ribosomal protein S5 domain 2-like"/>
    <property type="match status" value="1"/>
</dbReference>
<evidence type="ECO:0000313" key="8">
    <source>
        <dbReference type="EMBL" id="OGC81412.1"/>
    </source>
</evidence>
<comment type="similarity">
    <text evidence="1 5 6">Belongs to the universal ribosomal protein uS9 family.</text>
</comment>
<evidence type="ECO:0000256" key="7">
    <source>
        <dbReference type="SAM" id="MobiDB-lite"/>
    </source>
</evidence>
<sequence>MAKLPTYFYANGYRKTATAKVRLFPKGKGDIVVNGKPLKDYLKTGAQFHAVLAPLKIVGMEKTVDLTVVVAGGGIIGQAEAIRHGIARALTSLDLTLRPTLKKAGFLTRDPREKERKKPGLHRARRAPQWSKR</sequence>
<dbReference type="GO" id="GO:0003735">
    <property type="term" value="F:structural constituent of ribosome"/>
    <property type="evidence" value="ECO:0007669"/>
    <property type="project" value="InterPro"/>
</dbReference>
<dbReference type="GO" id="GO:0003723">
    <property type="term" value="F:RNA binding"/>
    <property type="evidence" value="ECO:0007669"/>
    <property type="project" value="TreeGrafter"/>
</dbReference>
<comment type="caution">
    <text evidence="8">The sequence shown here is derived from an EMBL/GenBank/DDBJ whole genome shotgun (WGS) entry which is preliminary data.</text>
</comment>
<dbReference type="InterPro" id="IPR020574">
    <property type="entry name" value="Ribosomal_uS9_CS"/>
</dbReference>
<dbReference type="NCBIfam" id="NF001099">
    <property type="entry name" value="PRK00132.1"/>
    <property type="match status" value="1"/>
</dbReference>